<feature type="signal peptide" evidence="1">
    <location>
        <begin position="1"/>
        <end position="19"/>
    </location>
</feature>
<dbReference type="SMART" id="SM00856">
    <property type="entry name" value="PMEI"/>
    <property type="match status" value="1"/>
</dbReference>
<dbReference type="Gene3D" id="1.20.140.40">
    <property type="entry name" value="Invertase/pectin methylesterase inhibitor family protein"/>
    <property type="match status" value="1"/>
</dbReference>
<dbReference type="CDD" id="cd15795">
    <property type="entry name" value="PMEI-Pla_a_1_like"/>
    <property type="match status" value="1"/>
</dbReference>
<feature type="chain" id="PRO_5025351211" evidence="1">
    <location>
        <begin position="20"/>
        <end position="172"/>
    </location>
</feature>
<dbReference type="NCBIfam" id="TIGR01614">
    <property type="entry name" value="PME_inhib"/>
    <property type="match status" value="1"/>
</dbReference>
<keyword evidence="4" id="KW-1185">Reference proteome</keyword>
<dbReference type="SUPFAM" id="SSF101148">
    <property type="entry name" value="Plant invertase/pectin methylesterase inhibitor"/>
    <property type="match status" value="1"/>
</dbReference>
<dbReference type="PANTHER" id="PTHR31890">
    <property type="entry name" value="PLANT INVERTASE/PECTIN METHYLESTERASE INHIBITOR SUPERFAMILY PROTEIN"/>
    <property type="match status" value="1"/>
</dbReference>
<dbReference type="EMBL" id="RXIC02000099">
    <property type="protein sequence ID" value="KAB1201073.1"/>
    <property type="molecule type" value="Genomic_DNA"/>
</dbReference>
<gene>
    <name evidence="3" type="ORF">CJ030_MR0G005129</name>
</gene>
<accession>A0A6A1ULK6</accession>
<dbReference type="AlphaFoldDB" id="A0A6A1ULK6"/>
<protein>
    <submittedName>
        <fullName evidence="3">Putative invertase inhibitor</fullName>
    </submittedName>
</protein>
<sequence>MAFAVSLLLVFHFPLPTNGATKLVEGVCKEAVDYATKGTLSYGSCLEALESDSRTRSASDLKDLAKIALQLALANATASKAYIDDLLKKNHTAAIEKCSFSYKFVVGSFWSALQELDEDIMTANYDVKIAGDDASACENELLSGGVKVPEISRRNNDVQLYSSIGFVITNKL</sequence>
<name>A0A6A1ULK6_9ROSI</name>
<evidence type="ECO:0000313" key="4">
    <source>
        <dbReference type="Proteomes" id="UP000516437"/>
    </source>
</evidence>
<keyword evidence="1" id="KW-0732">Signal</keyword>
<dbReference type="InterPro" id="IPR035513">
    <property type="entry name" value="Invertase/methylesterase_inhib"/>
</dbReference>
<evidence type="ECO:0000256" key="1">
    <source>
        <dbReference type="SAM" id="SignalP"/>
    </source>
</evidence>
<dbReference type="InterPro" id="IPR034088">
    <property type="entry name" value="Pla_a_1-like"/>
</dbReference>
<feature type="domain" description="Pectinesterase inhibitor" evidence="2">
    <location>
        <begin position="19"/>
        <end position="168"/>
    </location>
</feature>
<evidence type="ECO:0000313" key="3">
    <source>
        <dbReference type="EMBL" id="KAB1201073.1"/>
    </source>
</evidence>
<organism evidence="3 4">
    <name type="scientific">Morella rubra</name>
    <name type="common">Chinese bayberry</name>
    <dbReference type="NCBI Taxonomy" id="262757"/>
    <lineage>
        <taxon>Eukaryota</taxon>
        <taxon>Viridiplantae</taxon>
        <taxon>Streptophyta</taxon>
        <taxon>Embryophyta</taxon>
        <taxon>Tracheophyta</taxon>
        <taxon>Spermatophyta</taxon>
        <taxon>Magnoliopsida</taxon>
        <taxon>eudicotyledons</taxon>
        <taxon>Gunneridae</taxon>
        <taxon>Pentapetalae</taxon>
        <taxon>rosids</taxon>
        <taxon>fabids</taxon>
        <taxon>Fagales</taxon>
        <taxon>Myricaceae</taxon>
        <taxon>Morella</taxon>
    </lineage>
</organism>
<comment type="caution">
    <text evidence="3">The sequence shown here is derived from an EMBL/GenBank/DDBJ whole genome shotgun (WGS) entry which is preliminary data.</text>
</comment>
<dbReference type="GO" id="GO:0004857">
    <property type="term" value="F:enzyme inhibitor activity"/>
    <property type="evidence" value="ECO:0007669"/>
    <property type="project" value="InterPro"/>
</dbReference>
<dbReference type="OrthoDB" id="1094634at2759"/>
<proteinExistence type="predicted"/>
<dbReference type="Proteomes" id="UP000516437">
    <property type="component" value="Unassembled WGS sequence"/>
</dbReference>
<evidence type="ECO:0000259" key="2">
    <source>
        <dbReference type="SMART" id="SM00856"/>
    </source>
</evidence>
<dbReference type="Pfam" id="PF04043">
    <property type="entry name" value="PMEI"/>
    <property type="match status" value="1"/>
</dbReference>
<dbReference type="PANTHER" id="PTHR31890:SF9">
    <property type="entry name" value="PLANT INVERTASE_PECTIN METHYLESTERASE INHIBITOR SUPERFAMILY PROTEIN"/>
    <property type="match status" value="1"/>
</dbReference>
<dbReference type="InterPro" id="IPR006501">
    <property type="entry name" value="Pectinesterase_inhib_dom"/>
</dbReference>
<reference evidence="3 4" key="1">
    <citation type="journal article" date="2019" name="Plant Biotechnol. J.">
        <title>The red bayberry genome and genetic basis of sex determination.</title>
        <authorList>
            <person name="Jia H.M."/>
            <person name="Jia H.J."/>
            <person name="Cai Q.L."/>
            <person name="Wang Y."/>
            <person name="Zhao H.B."/>
            <person name="Yang W.F."/>
            <person name="Wang G.Y."/>
            <person name="Li Y.H."/>
            <person name="Zhan D.L."/>
            <person name="Shen Y.T."/>
            <person name="Niu Q.F."/>
            <person name="Chang L."/>
            <person name="Qiu J."/>
            <person name="Zhao L."/>
            <person name="Xie H.B."/>
            <person name="Fu W.Y."/>
            <person name="Jin J."/>
            <person name="Li X.W."/>
            <person name="Jiao Y."/>
            <person name="Zhou C.C."/>
            <person name="Tu T."/>
            <person name="Chai C.Y."/>
            <person name="Gao J.L."/>
            <person name="Fan L.J."/>
            <person name="van de Weg E."/>
            <person name="Wang J.Y."/>
            <person name="Gao Z.S."/>
        </authorList>
    </citation>
    <scope>NUCLEOTIDE SEQUENCE [LARGE SCALE GENOMIC DNA]</scope>
    <source>
        <tissue evidence="3">Leaves</tissue>
    </source>
</reference>